<evidence type="ECO:0000313" key="4">
    <source>
        <dbReference type="Proteomes" id="UP000198615"/>
    </source>
</evidence>
<keyword evidence="1" id="KW-0677">Repeat</keyword>
<dbReference type="SUPFAM" id="SSF48452">
    <property type="entry name" value="TPR-like"/>
    <property type="match status" value="1"/>
</dbReference>
<gene>
    <name evidence="3" type="ORF">SAMN05660686_03873</name>
</gene>
<sequence length="587" mass="63709">MTVAVTTALSAGLHAHRLGDLNKAIAVYGAVLDLAPDHPTARHLRGFALLQSGRIADARLDLQAAVRAAPTNGNAWMHLSVCLDRLGQSATQTARRAVLLQPGGQEALDVLVRHRSGEDRALRWLLALAPGDATVWRRAGLARARRTPAFAATDFRRALCLAPADPWIGLDLAEVERRILRPETALMLADRALVVLPADPRALADRAASAIELDAVSPALADTHRAALLDPAHTAAWGNRAETLYRLARYEAAVTCGSRARVTAPTDPEVLANLAAYRLAAGDLAGGWPIFRNRPARRGIPGPDLPRWSGEAGVRLLVLTEQGLGDELLFSTLWSDLDRQLAQGRLAAVTVEADERLIPLGARALPRLAWRRRLRPNPADGPFTHWCLAGDLMELLRPDIASFAAARPGLAPDPNRVAEWHGWLDRETRGRPAIGLCWRSGSRAGHRRRHYPTLGDCAALLSLTNRFFVVLQYDDCRSDLEGLALGTGTEIVLPPDLDRHDDQEGVAALMAALDLVVSADTAVLALAGALGVPTVGFSLHPGWVALGQGRQPWFPRIERVFRPPDMPWPEAMREAARTVERVLSDRT</sequence>
<dbReference type="PANTHER" id="PTHR44858">
    <property type="entry name" value="TETRATRICOPEPTIDE REPEAT PROTEIN 6"/>
    <property type="match status" value="1"/>
</dbReference>
<dbReference type="PANTHER" id="PTHR44858:SF1">
    <property type="entry name" value="UDP-N-ACETYLGLUCOSAMINE--PEPTIDE N-ACETYLGLUCOSAMINYLTRANSFERASE SPINDLY-RELATED"/>
    <property type="match status" value="1"/>
</dbReference>
<dbReference type="Proteomes" id="UP000198615">
    <property type="component" value="Unassembled WGS sequence"/>
</dbReference>
<protein>
    <submittedName>
        <fullName evidence="3">Tetratricopeptide repeat-containing protein</fullName>
    </submittedName>
</protein>
<dbReference type="SUPFAM" id="SSF53756">
    <property type="entry name" value="UDP-Glycosyltransferase/glycogen phosphorylase"/>
    <property type="match status" value="1"/>
</dbReference>
<dbReference type="RefSeq" id="WP_175474303.1">
    <property type="nucleotide sequence ID" value="NZ_FNBW01000013.1"/>
</dbReference>
<comment type="caution">
    <text evidence="3">The sequence shown here is derived from an EMBL/GenBank/DDBJ whole genome shotgun (WGS) entry which is preliminary data.</text>
</comment>
<accession>A0A8G2EWF1</accession>
<dbReference type="InterPro" id="IPR019734">
    <property type="entry name" value="TPR_rpt"/>
</dbReference>
<dbReference type="Gene3D" id="3.40.50.2000">
    <property type="entry name" value="Glycogen Phosphorylase B"/>
    <property type="match status" value="1"/>
</dbReference>
<evidence type="ECO:0000256" key="2">
    <source>
        <dbReference type="ARBA" id="ARBA00022803"/>
    </source>
</evidence>
<reference evidence="3 4" key="1">
    <citation type="submission" date="2016-10" db="EMBL/GenBank/DDBJ databases">
        <authorList>
            <person name="Varghese N."/>
            <person name="Submissions S."/>
        </authorList>
    </citation>
    <scope>NUCLEOTIDE SEQUENCE [LARGE SCALE GENOMIC DNA]</scope>
    <source>
        <strain evidence="3 4">DSM 18839</strain>
    </source>
</reference>
<organism evidence="3 4">
    <name type="scientific">Thalassobaculum litoreum DSM 18839</name>
    <dbReference type="NCBI Taxonomy" id="1123362"/>
    <lineage>
        <taxon>Bacteria</taxon>
        <taxon>Pseudomonadati</taxon>
        <taxon>Pseudomonadota</taxon>
        <taxon>Alphaproteobacteria</taxon>
        <taxon>Rhodospirillales</taxon>
        <taxon>Thalassobaculaceae</taxon>
        <taxon>Thalassobaculum</taxon>
    </lineage>
</organism>
<dbReference type="Pfam" id="PF13432">
    <property type="entry name" value="TPR_16"/>
    <property type="match status" value="1"/>
</dbReference>
<evidence type="ECO:0000313" key="3">
    <source>
        <dbReference type="EMBL" id="SDG27630.1"/>
    </source>
</evidence>
<dbReference type="EMBL" id="FNBW01000013">
    <property type="protein sequence ID" value="SDG27630.1"/>
    <property type="molecule type" value="Genomic_DNA"/>
</dbReference>
<dbReference type="InterPro" id="IPR011990">
    <property type="entry name" value="TPR-like_helical_dom_sf"/>
</dbReference>
<name>A0A8G2EWF1_9PROT</name>
<dbReference type="InterPro" id="IPR050498">
    <property type="entry name" value="Ycf3"/>
</dbReference>
<dbReference type="AlphaFoldDB" id="A0A8G2EWF1"/>
<dbReference type="Gene3D" id="1.25.40.10">
    <property type="entry name" value="Tetratricopeptide repeat domain"/>
    <property type="match status" value="2"/>
</dbReference>
<evidence type="ECO:0000256" key="1">
    <source>
        <dbReference type="ARBA" id="ARBA00022737"/>
    </source>
</evidence>
<keyword evidence="4" id="KW-1185">Reference proteome</keyword>
<proteinExistence type="predicted"/>
<keyword evidence="2" id="KW-0802">TPR repeat</keyword>
<dbReference type="SMART" id="SM00028">
    <property type="entry name" value="TPR"/>
    <property type="match status" value="4"/>
</dbReference>